<comment type="caution">
    <text evidence="1">The sequence shown here is derived from an EMBL/GenBank/DDBJ whole genome shotgun (WGS) entry which is preliminary data.</text>
</comment>
<gene>
    <name evidence="1" type="ORF">DXZ20_31525</name>
</gene>
<sequence>MTQNLRQDLANMVGPTEWNWLKPHIARDTVVFVDPQLDLVEVGMALTNDNVQFVQRWIGEQLITKPSREQLQTWGVDGPPNRLQSLIVQPYVLVQEILQVADTNSNSGSST</sequence>
<evidence type="ECO:0000313" key="2">
    <source>
        <dbReference type="Proteomes" id="UP000481033"/>
    </source>
</evidence>
<reference evidence="1 2" key="1">
    <citation type="journal article" date="2020" name="Microb. Ecol.">
        <title>Ecogenomics of the Marine Benthic Filamentous Cyanobacterium Adonisia.</title>
        <authorList>
            <person name="Walter J.M."/>
            <person name="Coutinho F.H."/>
            <person name="Leomil L."/>
            <person name="Hargreaves P.I."/>
            <person name="Campeao M.E."/>
            <person name="Vieira V.V."/>
            <person name="Silva B.S."/>
            <person name="Fistarol G.O."/>
            <person name="Salomon P.S."/>
            <person name="Sawabe T."/>
            <person name="Mino S."/>
            <person name="Hosokawa M."/>
            <person name="Miyashita H."/>
            <person name="Maruyama F."/>
            <person name="van Verk M.C."/>
            <person name="Dutilh B.E."/>
            <person name="Thompson C.C."/>
            <person name="Thompson F.L."/>
        </authorList>
    </citation>
    <scope>NUCLEOTIDE SEQUENCE [LARGE SCALE GENOMIC DNA]</scope>
    <source>
        <strain evidence="1 2">CCMR0081</strain>
    </source>
</reference>
<organism evidence="1 2">
    <name type="scientific">Adonisia turfae CCMR0081</name>
    <dbReference type="NCBI Taxonomy" id="2292702"/>
    <lineage>
        <taxon>Bacteria</taxon>
        <taxon>Bacillati</taxon>
        <taxon>Cyanobacteriota</taxon>
        <taxon>Adonisia</taxon>
        <taxon>Adonisia turfae</taxon>
    </lineage>
</organism>
<dbReference type="AlphaFoldDB" id="A0A6M0RV23"/>
<dbReference type="Pfam" id="PF10052">
    <property type="entry name" value="DUF2288"/>
    <property type="match status" value="1"/>
</dbReference>
<accession>A0A6M0RV23</accession>
<dbReference type="EMBL" id="QXHD01000004">
    <property type="protein sequence ID" value="NEZ60097.1"/>
    <property type="molecule type" value="Genomic_DNA"/>
</dbReference>
<evidence type="ECO:0000313" key="1">
    <source>
        <dbReference type="EMBL" id="NEZ60097.1"/>
    </source>
</evidence>
<proteinExistence type="predicted"/>
<protein>
    <submittedName>
        <fullName evidence="1">DUF2288 domain-containing protein</fullName>
    </submittedName>
</protein>
<dbReference type="Proteomes" id="UP000481033">
    <property type="component" value="Unassembled WGS sequence"/>
</dbReference>
<dbReference type="RefSeq" id="WP_163662412.1">
    <property type="nucleotide sequence ID" value="NZ_QXHD01000004.1"/>
</dbReference>
<dbReference type="InterPro" id="IPR018741">
    <property type="entry name" value="DUF2288"/>
</dbReference>
<keyword evidence="2" id="KW-1185">Reference proteome</keyword>
<name>A0A6M0RV23_9CYAN</name>